<gene>
    <name evidence="4" type="ORF">M501DRAFT_1012557</name>
</gene>
<comment type="caution">
    <text evidence="4">The sequence shown here is derived from an EMBL/GenBank/DDBJ whole genome shotgun (WGS) entry which is preliminary data.</text>
</comment>
<dbReference type="EMBL" id="MU006089">
    <property type="protein sequence ID" value="KAF2843196.1"/>
    <property type="molecule type" value="Genomic_DNA"/>
</dbReference>
<dbReference type="PANTHER" id="PTHR15665:SF1">
    <property type="entry name" value="PROTEIN ASTEROID HOMOLOG 1"/>
    <property type="match status" value="1"/>
</dbReference>
<feature type="region of interest" description="Disordered" evidence="2">
    <location>
        <begin position="545"/>
        <end position="591"/>
    </location>
</feature>
<reference evidence="4" key="1">
    <citation type="journal article" date="2020" name="Stud. Mycol.">
        <title>101 Dothideomycetes genomes: a test case for predicting lifestyles and emergence of pathogens.</title>
        <authorList>
            <person name="Haridas S."/>
            <person name="Albert R."/>
            <person name="Binder M."/>
            <person name="Bloem J."/>
            <person name="Labutti K."/>
            <person name="Salamov A."/>
            <person name="Andreopoulos B."/>
            <person name="Baker S."/>
            <person name="Barry K."/>
            <person name="Bills G."/>
            <person name="Bluhm B."/>
            <person name="Cannon C."/>
            <person name="Castanera R."/>
            <person name="Culley D."/>
            <person name="Daum C."/>
            <person name="Ezra D."/>
            <person name="Gonzalez J."/>
            <person name="Henrissat B."/>
            <person name="Kuo A."/>
            <person name="Liang C."/>
            <person name="Lipzen A."/>
            <person name="Lutzoni F."/>
            <person name="Magnuson J."/>
            <person name="Mondo S."/>
            <person name="Nolan M."/>
            <person name="Ohm R."/>
            <person name="Pangilinan J."/>
            <person name="Park H.-J."/>
            <person name="Ramirez L."/>
            <person name="Alfaro M."/>
            <person name="Sun H."/>
            <person name="Tritt A."/>
            <person name="Yoshinaga Y."/>
            <person name="Zwiers L.-H."/>
            <person name="Turgeon B."/>
            <person name="Goodwin S."/>
            <person name="Spatafora J."/>
            <person name="Crous P."/>
            <person name="Grigoriev I."/>
        </authorList>
    </citation>
    <scope>NUCLEOTIDE SEQUENCE</scope>
    <source>
        <strain evidence="4">CBS 101060</strain>
    </source>
</reference>
<dbReference type="PANTHER" id="PTHR15665">
    <property type="entry name" value="ASTEROID PROTEIN"/>
    <property type="match status" value="1"/>
</dbReference>
<dbReference type="Gene3D" id="3.40.50.1010">
    <property type="entry name" value="5'-nuclease"/>
    <property type="match status" value="1"/>
</dbReference>
<evidence type="ECO:0000256" key="2">
    <source>
        <dbReference type="SAM" id="MobiDB-lite"/>
    </source>
</evidence>
<dbReference type="AlphaFoldDB" id="A0A9P4SHT2"/>
<accession>A0A9P4SHT2</accession>
<protein>
    <recommendedName>
        <fullName evidence="3">Asteroid domain-containing protein</fullName>
    </recommendedName>
</protein>
<organism evidence="4 5">
    <name type="scientific">Patellaria atrata CBS 101060</name>
    <dbReference type="NCBI Taxonomy" id="1346257"/>
    <lineage>
        <taxon>Eukaryota</taxon>
        <taxon>Fungi</taxon>
        <taxon>Dikarya</taxon>
        <taxon>Ascomycota</taxon>
        <taxon>Pezizomycotina</taxon>
        <taxon>Dothideomycetes</taxon>
        <taxon>Dothideomycetes incertae sedis</taxon>
        <taxon>Patellariales</taxon>
        <taxon>Patellariaceae</taxon>
        <taxon>Patellaria</taxon>
    </lineage>
</organism>
<comment type="similarity">
    <text evidence="1">Belongs to the asteroid family.</text>
</comment>
<dbReference type="SUPFAM" id="SSF88723">
    <property type="entry name" value="PIN domain-like"/>
    <property type="match status" value="1"/>
</dbReference>
<sequence>MGVPKLRSHLEPYASPVQFISGQTSENSYSRRVIVDGPGLAYFIYHQLRSSKSRSENRSEAAPSYQELGTAVILWLESLQSFDLEIAHIFFDGFLPESKKPTRISRLEDYRSKLVKIKTLNSDRSAYSLMNPVQLSDLLLRKSNDLPAPPFLVPAVIECLSNSSFSAVTEVVSGEADNFCAATVFQDGGIILTSDSDLLVYDLRGRGSVIFFDDLTSTNHSTASILKGVAYQTSSIASRLGLKRLLPLAFTLSEDPGKSFVSLINASRSVDEAEASFSNFEQNYLIDIPNGLQPDIEPLLKRLDPRISEYILQILPHTRSPPHKADAHVSFAEYDIYLPFLIEDPDKAAAWAMGTPIRHLLYSLTPNPASRVHEHFRKGQRISRTEYVPFTLEETVSSCSALSETIATTLGDFKDYATPVAWRALGLLEVLRSLLEENKSLPPVCDIEAVLSGRAVGVGWSVLHLYARVQAYLYSLRMLRQSVDVFITAQNSLDERLISALKPLQTQLGDMPELATLFPELTRKSGEGECGVRVSKMFEALGLQEPSEQGFTGHKGKKKKGRKGLKKEGEVESTPSPSSTNMYNLLSLDKS</sequence>
<evidence type="ECO:0000259" key="3">
    <source>
        <dbReference type="Pfam" id="PF12813"/>
    </source>
</evidence>
<proteinExistence type="inferred from homology"/>
<evidence type="ECO:0000313" key="5">
    <source>
        <dbReference type="Proteomes" id="UP000799429"/>
    </source>
</evidence>
<evidence type="ECO:0000256" key="1">
    <source>
        <dbReference type="ARBA" id="ARBA00007398"/>
    </source>
</evidence>
<dbReference type="InterPro" id="IPR039436">
    <property type="entry name" value="Asteroid_dom"/>
</dbReference>
<dbReference type="InterPro" id="IPR026832">
    <property type="entry name" value="Asteroid"/>
</dbReference>
<dbReference type="OrthoDB" id="5297549at2759"/>
<dbReference type="InterPro" id="IPR029060">
    <property type="entry name" value="PIN-like_dom_sf"/>
</dbReference>
<dbReference type="Pfam" id="PF12813">
    <property type="entry name" value="XPG_I_2"/>
    <property type="match status" value="1"/>
</dbReference>
<feature type="domain" description="Asteroid" evidence="3">
    <location>
        <begin position="149"/>
        <end position="386"/>
    </location>
</feature>
<keyword evidence="5" id="KW-1185">Reference proteome</keyword>
<evidence type="ECO:0000313" key="4">
    <source>
        <dbReference type="EMBL" id="KAF2843196.1"/>
    </source>
</evidence>
<feature type="compositionally biased region" description="Polar residues" evidence="2">
    <location>
        <begin position="573"/>
        <end position="584"/>
    </location>
</feature>
<feature type="compositionally biased region" description="Basic residues" evidence="2">
    <location>
        <begin position="554"/>
        <end position="565"/>
    </location>
</feature>
<dbReference type="Proteomes" id="UP000799429">
    <property type="component" value="Unassembled WGS sequence"/>
</dbReference>
<name>A0A9P4SHT2_9PEZI</name>